<evidence type="ECO:0000256" key="1">
    <source>
        <dbReference type="SAM" id="Coils"/>
    </source>
</evidence>
<organism evidence="2 3">
    <name type="scientific">Paramecium pentaurelia</name>
    <dbReference type="NCBI Taxonomy" id="43138"/>
    <lineage>
        <taxon>Eukaryota</taxon>
        <taxon>Sar</taxon>
        <taxon>Alveolata</taxon>
        <taxon>Ciliophora</taxon>
        <taxon>Intramacronucleata</taxon>
        <taxon>Oligohymenophorea</taxon>
        <taxon>Peniculida</taxon>
        <taxon>Parameciidae</taxon>
        <taxon>Paramecium</taxon>
    </lineage>
</organism>
<evidence type="ECO:0000313" key="3">
    <source>
        <dbReference type="Proteomes" id="UP000689195"/>
    </source>
</evidence>
<feature type="coiled-coil region" evidence="1">
    <location>
        <begin position="95"/>
        <end position="167"/>
    </location>
</feature>
<name>A0A8S1TQS3_9CILI</name>
<reference evidence="2" key="1">
    <citation type="submission" date="2021-01" db="EMBL/GenBank/DDBJ databases">
        <authorList>
            <consortium name="Genoscope - CEA"/>
            <person name="William W."/>
        </authorList>
    </citation>
    <scope>NUCLEOTIDE SEQUENCE</scope>
</reference>
<dbReference type="EMBL" id="CAJJDO010000028">
    <property type="protein sequence ID" value="CAD8156411.1"/>
    <property type="molecule type" value="Genomic_DNA"/>
</dbReference>
<keyword evidence="3" id="KW-1185">Reference proteome</keyword>
<proteinExistence type="predicted"/>
<keyword evidence="1" id="KW-0175">Coiled coil</keyword>
<dbReference type="Proteomes" id="UP000689195">
    <property type="component" value="Unassembled WGS sequence"/>
</dbReference>
<feature type="coiled-coil region" evidence="1">
    <location>
        <begin position="214"/>
        <end position="259"/>
    </location>
</feature>
<evidence type="ECO:0000313" key="2">
    <source>
        <dbReference type="EMBL" id="CAD8156411.1"/>
    </source>
</evidence>
<dbReference type="AlphaFoldDB" id="A0A8S1TQS3"/>
<sequence>MLQEIQQAQNRFKISIEKANKSIVETDRQYLDENDQQIYELKDQLKDLLDKFLYQSQHQKYKDKINETIYSIVRVCSNLKFLDQLIQQQKILEAYQEYKNKYDQIQQFLEDKQQQHQQLHQQIYNDQYFEQINGERIKKLKITQDKFDQFKNKMNQLKDQITNLFNNQYYNNQQTKNLTNNELIKIDQKIFEFQKQFDNFNELNTQNQNSCEIIRNQIKLLEEFKRKQKEVKENEIEKVNQFKLTIEKKEAEHKSEQEKEIFNLINQLQNRQVDMCPNAQVHL</sequence>
<protein>
    <submittedName>
        <fullName evidence="2">Uncharacterized protein</fullName>
    </submittedName>
</protein>
<comment type="caution">
    <text evidence="2">The sequence shown here is derived from an EMBL/GenBank/DDBJ whole genome shotgun (WGS) entry which is preliminary data.</text>
</comment>
<dbReference type="OrthoDB" id="10642134at2759"/>
<accession>A0A8S1TQS3</accession>
<gene>
    <name evidence="2" type="ORF">PPENT_87.1.T0280313</name>
</gene>